<dbReference type="PANTHER" id="PTHR21064">
    <property type="entry name" value="AMINOGLYCOSIDE PHOSPHOTRANSFERASE DOMAIN-CONTAINING PROTEIN-RELATED"/>
    <property type="match status" value="1"/>
</dbReference>
<dbReference type="SUPFAM" id="SSF56112">
    <property type="entry name" value="Protein kinase-like (PK-like)"/>
    <property type="match status" value="1"/>
</dbReference>
<proteinExistence type="predicted"/>
<name>A0ABW5KQP7_9FLAO</name>
<evidence type="ECO:0000313" key="3">
    <source>
        <dbReference type="Proteomes" id="UP001597472"/>
    </source>
</evidence>
<evidence type="ECO:0000259" key="1">
    <source>
        <dbReference type="Pfam" id="PF01636"/>
    </source>
</evidence>
<gene>
    <name evidence="2" type="ORF">ACFSQP_03900</name>
</gene>
<dbReference type="RefSeq" id="WP_376891935.1">
    <property type="nucleotide sequence ID" value="NZ_JBHULS010000001.1"/>
</dbReference>
<evidence type="ECO:0000313" key="2">
    <source>
        <dbReference type="EMBL" id="MFD2550954.1"/>
    </source>
</evidence>
<dbReference type="Gene3D" id="3.90.1200.10">
    <property type="match status" value="1"/>
</dbReference>
<accession>A0ABW5KQP7</accession>
<feature type="domain" description="Aminoglycoside phosphotransferase" evidence="1">
    <location>
        <begin position="24"/>
        <end position="258"/>
    </location>
</feature>
<comment type="caution">
    <text evidence="2">The sequence shown here is derived from an EMBL/GenBank/DDBJ whole genome shotgun (WGS) entry which is preliminary data.</text>
</comment>
<dbReference type="InterPro" id="IPR050249">
    <property type="entry name" value="Pseudomonas-type_ThrB"/>
</dbReference>
<dbReference type="EMBL" id="JBHULS010000001">
    <property type="protein sequence ID" value="MFD2550954.1"/>
    <property type="molecule type" value="Genomic_DNA"/>
</dbReference>
<keyword evidence="3" id="KW-1185">Reference proteome</keyword>
<protein>
    <submittedName>
        <fullName evidence="2">Phosphotransferase enzyme family protein</fullName>
    </submittedName>
</protein>
<sequence>MVTEIELETIGRAFGIKTPFKKHEALTSGHINDTYLVTQWNDEKYIVQRLNHLVFPNIHAVMANKVLVSTHLQKQYAHAASPYQAVSFLKTTQNAYVYFYKNTYWNVMLYIPNAVTIQTTKNPDITQEAGKLYGDFIFRTSGIKISSLDVTLPKFHDVSWRFTQFNTALEQANNQRKKQAQETINFAQTHVVAMQKIEQLQAHNKIPIRITHNDTKLTNILFNANYKGLAVIDLDTVMPGSVLFDFGDSVRSICATTTEDDPNEAGTHINLELYSAFCTGFASQVNTLLTPTEKANLVLGVQTLIYIMGLRFVTDFLNNDTYYKTRYENHNLDRANNQFALLKSVFAQVEAMERITQKHFR</sequence>
<organism evidence="2 3">
    <name type="scientific">Bizionia sediminis</name>
    <dbReference type="NCBI Taxonomy" id="1737064"/>
    <lineage>
        <taxon>Bacteria</taxon>
        <taxon>Pseudomonadati</taxon>
        <taxon>Bacteroidota</taxon>
        <taxon>Flavobacteriia</taxon>
        <taxon>Flavobacteriales</taxon>
        <taxon>Flavobacteriaceae</taxon>
        <taxon>Bizionia</taxon>
    </lineage>
</organism>
<dbReference type="PANTHER" id="PTHR21064:SF5">
    <property type="entry name" value="SLR1880 PROTEIN"/>
    <property type="match status" value="1"/>
</dbReference>
<dbReference type="InterPro" id="IPR011009">
    <property type="entry name" value="Kinase-like_dom_sf"/>
</dbReference>
<reference evidence="3" key="1">
    <citation type="journal article" date="2019" name="Int. J. Syst. Evol. Microbiol.">
        <title>The Global Catalogue of Microorganisms (GCM) 10K type strain sequencing project: providing services to taxonomists for standard genome sequencing and annotation.</title>
        <authorList>
            <consortium name="The Broad Institute Genomics Platform"/>
            <consortium name="The Broad Institute Genome Sequencing Center for Infectious Disease"/>
            <person name="Wu L."/>
            <person name="Ma J."/>
        </authorList>
    </citation>
    <scope>NUCLEOTIDE SEQUENCE [LARGE SCALE GENOMIC DNA]</scope>
    <source>
        <strain evidence="3">KCTC 42587</strain>
    </source>
</reference>
<dbReference type="Pfam" id="PF01636">
    <property type="entry name" value="APH"/>
    <property type="match status" value="1"/>
</dbReference>
<dbReference type="Proteomes" id="UP001597472">
    <property type="component" value="Unassembled WGS sequence"/>
</dbReference>
<dbReference type="InterPro" id="IPR002575">
    <property type="entry name" value="Aminoglycoside_PTrfase"/>
</dbReference>